<evidence type="ECO:0000256" key="3">
    <source>
        <dbReference type="ARBA" id="ARBA00023163"/>
    </source>
</evidence>
<organism evidence="5 6">
    <name type="scientific">Aeoliella straminimaris</name>
    <dbReference type="NCBI Taxonomy" id="2954799"/>
    <lineage>
        <taxon>Bacteria</taxon>
        <taxon>Pseudomonadati</taxon>
        <taxon>Planctomycetota</taxon>
        <taxon>Planctomycetia</taxon>
        <taxon>Pirellulales</taxon>
        <taxon>Lacipirellulaceae</taxon>
        <taxon>Aeoliella</taxon>
    </lineage>
</organism>
<evidence type="ECO:0000256" key="2">
    <source>
        <dbReference type="ARBA" id="ARBA00023125"/>
    </source>
</evidence>
<accession>A0A9X2FHP6</accession>
<dbReference type="InterPro" id="IPR054031">
    <property type="entry name" value="XylR_PBP1"/>
</dbReference>
<dbReference type="Pfam" id="PF13377">
    <property type="entry name" value="Peripla_BP_3"/>
    <property type="match status" value="1"/>
</dbReference>
<dbReference type="InterPro" id="IPR018060">
    <property type="entry name" value="HTH_AraC"/>
</dbReference>
<dbReference type="PROSITE" id="PS01124">
    <property type="entry name" value="HTH_ARAC_FAMILY_2"/>
    <property type="match status" value="1"/>
</dbReference>
<dbReference type="Pfam" id="PF12833">
    <property type="entry name" value="HTH_18"/>
    <property type="match status" value="1"/>
</dbReference>
<feature type="domain" description="HTH araC/xylS-type" evidence="4">
    <location>
        <begin position="286"/>
        <end position="384"/>
    </location>
</feature>
<keyword evidence="3" id="KW-0804">Transcription</keyword>
<dbReference type="PRINTS" id="PR00032">
    <property type="entry name" value="HTHARAC"/>
</dbReference>
<dbReference type="Pfam" id="PF22177">
    <property type="entry name" value="PBP1_XylR"/>
    <property type="match status" value="1"/>
</dbReference>
<dbReference type="GO" id="GO:0000976">
    <property type="term" value="F:transcription cis-regulatory region binding"/>
    <property type="evidence" value="ECO:0007669"/>
    <property type="project" value="TreeGrafter"/>
</dbReference>
<dbReference type="PROSITE" id="PS50890">
    <property type="entry name" value="PUA"/>
    <property type="match status" value="1"/>
</dbReference>
<evidence type="ECO:0000256" key="1">
    <source>
        <dbReference type="ARBA" id="ARBA00023015"/>
    </source>
</evidence>
<dbReference type="InterPro" id="IPR046335">
    <property type="entry name" value="LacI/GalR-like_sensor"/>
</dbReference>
<dbReference type="PANTHER" id="PTHR30146">
    <property type="entry name" value="LACI-RELATED TRANSCRIPTIONAL REPRESSOR"/>
    <property type="match status" value="1"/>
</dbReference>
<dbReference type="CDD" id="cd01543">
    <property type="entry name" value="PBP1_XylR"/>
    <property type="match status" value="1"/>
</dbReference>
<reference evidence="5" key="1">
    <citation type="submission" date="2022-06" db="EMBL/GenBank/DDBJ databases">
        <title>Aeoliella straminimaris, a novel planctomycete from sediments.</title>
        <authorList>
            <person name="Vitorino I.R."/>
            <person name="Lage O.M."/>
        </authorList>
    </citation>
    <scope>NUCLEOTIDE SEQUENCE</scope>
    <source>
        <strain evidence="5">ICT_H6.2</strain>
    </source>
</reference>
<keyword evidence="2 5" id="KW-0238">DNA-binding</keyword>
<keyword evidence="1" id="KW-0805">Transcription regulation</keyword>
<name>A0A9X2FHP6_9BACT</name>
<dbReference type="PANTHER" id="PTHR30146:SF24">
    <property type="entry name" value="XYLOSE OPERON REGULATORY PROTEIN"/>
    <property type="match status" value="1"/>
</dbReference>
<evidence type="ECO:0000313" key="5">
    <source>
        <dbReference type="EMBL" id="MCO6047104.1"/>
    </source>
</evidence>
<dbReference type="PROSITE" id="PS00041">
    <property type="entry name" value="HTH_ARAC_FAMILY_1"/>
    <property type="match status" value="1"/>
</dbReference>
<dbReference type="GO" id="GO:0003700">
    <property type="term" value="F:DNA-binding transcription factor activity"/>
    <property type="evidence" value="ECO:0007669"/>
    <property type="project" value="InterPro"/>
</dbReference>
<dbReference type="Gene3D" id="3.40.50.2300">
    <property type="match status" value="2"/>
</dbReference>
<proteinExistence type="predicted"/>
<dbReference type="SMART" id="SM00342">
    <property type="entry name" value="HTH_ARAC"/>
    <property type="match status" value="1"/>
</dbReference>
<sequence>MAKVPHVALLIETSREYARGLLRGVARYQQEHGPWSIYFEPHGLDDAPPEWLTEWKGDGILARINSQSTADTILSTGIPAVDVRGALPDLNIPFIGVDNRPVAELAYEHMRNLGLRHFAFCGTPRGENPNQDFRCDYFVKLVEQGGQTCSTWLGEQQKQRAHTWEEQQQEIAAWLEQLPKPVGIMTCHDDRGQQVLDACRRADLSVPDEVAVMSVDNDPHLCNLCTPPMSSIDVNPSRIGFAAAELLGRLMQGEQPEQMRTFLGPPRGIAARRSTEMLAIDDGDVADAIRYIREHATEGIRASQVVSRAAKAPSTLERRFKKTLGRTIKAEITRVKLSRARLLLTETEYAISTIAERAGFAEAKYFCEVFRKHHGVTATEYRRRFRDE</sequence>
<dbReference type="Proteomes" id="UP001155241">
    <property type="component" value="Unassembled WGS sequence"/>
</dbReference>
<dbReference type="SUPFAM" id="SSF46689">
    <property type="entry name" value="Homeodomain-like"/>
    <property type="match status" value="1"/>
</dbReference>
<dbReference type="EMBL" id="JAMXLR010000089">
    <property type="protein sequence ID" value="MCO6047104.1"/>
    <property type="molecule type" value="Genomic_DNA"/>
</dbReference>
<dbReference type="InterPro" id="IPR020449">
    <property type="entry name" value="Tscrpt_reg_AraC-type_HTH"/>
</dbReference>
<dbReference type="AlphaFoldDB" id="A0A9X2FHP6"/>
<gene>
    <name evidence="5" type="ORF">NG895_24670</name>
</gene>
<dbReference type="InterPro" id="IPR009057">
    <property type="entry name" value="Homeodomain-like_sf"/>
</dbReference>
<dbReference type="SUPFAM" id="SSF53822">
    <property type="entry name" value="Periplasmic binding protein-like I"/>
    <property type="match status" value="1"/>
</dbReference>
<comment type="caution">
    <text evidence="5">The sequence shown here is derived from an EMBL/GenBank/DDBJ whole genome shotgun (WGS) entry which is preliminary data.</text>
</comment>
<dbReference type="Gene3D" id="1.10.10.60">
    <property type="entry name" value="Homeodomain-like"/>
    <property type="match status" value="1"/>
</dbReference>
<protein>
    <submittedName>
        <fullName evidence="5">DNA-binding transcriptional regulator</fullName>
    </submittedName>
</protein>
<dbReference type="RefSeq" id="WP_252855217.1">
    <property type="nucleotide sequence ID" value="NZ_JAMXLR010000089.1"/>
</dbReference>
<keyword evidence="6" id="KW-1185">Reference proteome</keyword>
<dbReference type="InterPro" id="IPR018062">
    <property type="entry name" value="HTH_AraC-typ_CS"/>
</dbReference>
<dbReference type="InterPro" id="IPR028082">
    <property type="entry name" value="Peripla_BP_I"/>
</dbReference>
<evidence type="ECO:0000259" key="4">
    <source>
        <dbReference type="PROSITE" id="PS01124"/>
    </source>
</evidence>
<evidence type="ECO:0000313" key="6">
    <source>
        <dbReference type="Proteomes" id="UP001155241"/>
    </source>
</evidence>